<evidence type="ECO:0000313" key="2">
    <source>
        <dbReference type="EMBL" id="CBN77658.1"/>
    </source>
</evidence>
<sequence length="222" mass="23252">MERSSLIEITPRARATRRRMASGLRPALLSVTGAAAAAALLVILNGSSSRVPTTTRAAAAAAAHLLGGKRSSRGDGGGEGGDRGRRAHGGQLGAPDGGGAAAREGRGRQHPHGASSSSGRKLDVTIGFSQETDRPLVEGDDGVLFDEPPVLRHPIKDEWVQRCSNLENATAPFAHGSVCGPPLTEPCFDHSRCGSATSRPMIYVYDQEGGHVFSGKRERTKR</sequence>
<proteinExistence type="predicted"/>
<dbReference type="EMBL" id="FN649743">
    <property type="protein sequence ID" value="CBN77658.1"/>
    <property type="molecule type" value="Genomic_DNA"/>
</dbReference>
<gene>
    <name evidence="2" type="ORF">Esi_0061_0061</name>
</gene>
<keyword evidence="3" id="KW-1185">Reference proteome</keyword>
<evidence type="ECO:0000313" key="3">
    <source>
        <dbReference type="Proteomes" id="UP000002630"/>
    </source>
</evidence>
<name>D8LQY5_ECTSI</name>
<accession>D8LQY5</accession>
<dbReference type="EMBL" id="FN648830">
    <property type="protein sequence ID" value="CBN77658.1"/>
    <property type="molecule type" value="Genomic_DNA"/>
</dbReference>
<reference evidence="2 3" key="1">
    <citation type="journal article" date="2010" name="Nature">
        <title>The Ectocarpus genome and the independent evolution of multicellularity in brown algae.</title>
        <authorList>
            <person name="Cock J.M."/>
            <person name="Sterck L."/>
            <person name="Rouze P."/>
            <person name="Scornet D."/>
            <person name="Allen A.E."/>
            <person name="Amoutzias G."/>
            <person name="Anthouard V."/>
            <person name="Artiguenave F."/>
            <person name="Aury J.M."/>
            <person name="Badger J.H."/>
            <person name="Beszteri B."/>
            <person name="Billiau K."/>
            <person name="Bonnet E."/>
            <person name="Bothwell J.H."/>
            <person name="Bowler C."/>
            <person name="Boyen C."/>
            <person name="Brownlee C."/>
            <person name="Carrano C.J."/>
            <person name="Charrier B."/>
            <person name="Cho G.Y."/>
            <person name="Coelho S.M."/>
            <person name="Collen J."/>
            <person name="Corre E."/>
            <person name="Da Silva C."/>
            <person name="Delage L."/>
            <person name="Delaroque N."/>
            <person name="Dittami S.M."/>
            <person name="Doulbeau S."/>
            <person name="Elias M."/>
            <person name="Farnham G."/>
            <person name="Gachon C.M."/>
            <person name="Gschloessl B."/>
            <person name="Heesch S."/>
            <person name="Jabbari K."/>
            <person name="Jubin C."/>
            <person name="Kawai H."/>
            <person name="Kimura K."/>
            <person name="Kloareg B."/>
            <person name="Kupper F.C."/>
            <person name="Lang D."/>
            <person name="Le Bail A."/>
            <person name="Leblanc C."/>
            <person name="Lerouge P."/>
            <person name="Lohr M."/>
            <person name="Lopez P.J."/>
            <person name="Martens C."/>
            <person name="Maumus F."/>
            <person name="Michel G."/>
            <person name="Miranda-Saavedra D."/>
            <person name="Morales J."/>
            <person name="Moreau H."/>
            <person name="Motomura T."/>
            <person name="Nagasato C."/>
            <person name="Napoli C.A."/>
            <person name="Nelson D.R."/>
            <person name="Nyvall-Collen P."/>
            <person name="Peters A.F."/>
            <person name="Pommier C."/>
            <person name="Potin P."/>
            <person name="Poulain J."/>
            <person name="Quesneville H."/>
            <person name="Read B."/>
            <person name="Rensing S.A."/>
            <person name="Ritter A."/>
            <person name="Rousvoal S."/>
            <person name="Samanta M."/>
            <person name="Samson G."/>
            <person name="Schroeder D.C."/>
            <person name="Segurens B."/>
            <person name="Strittmatter M."/>
            <person name="Tonon T."/>
            <person name="Tregear J.W."/>
            <person name="Valentin K."/>
            <person name="von Dassow P."/>
            <person name="Yamagishi T."/>
            <person name="Van de Peer Y."/>
            <person name="Wincker P."/>
        </authorList>
    </citation>
    <scope>NUCLEOTIDE SEQUENCE [LARGE SCALE GENOMIC DNA]</scope>
    <source>
        <strain evidence="3">Ec32 / CCAP1310/4</strain>
    </source>
</reference>
<dbReference type="AlphaFoldDB" id="D8LQY5"/>
<evidence type="ECO:0000256" key="1">
    <source>
        <dbReference type="SAM" id="MobiDB-lite"/>
    </source>
</evidence>
<organism evidence="2 3">
    <name type="scientific">Ectocarpus siliculosus</name>
    <name type="common">Brown alga</name>
    <name type="synonym">Conferva siliculosa</name>
    <dbReference type="NCBI Taxonomy" id="2880"/>
    <lineage>
        <taxon>Eukaryota</taxon>
        <taxon>Sar</taxon>
        <taxon>Stramenopiles</taxon>
        <taxon>Ochrophyta</taxon>
        <taxon>PX clade</taxon>
        <taxon>Phaeophyceae</taxon>
        <taxon>Ectocarpales</taxon>
        <taxon>Ectocarpaceae</taxon>
        <taxon>Ectocarpus</taxon>
    </lineage>
</organism>
<dbReference type="InParanoid" id="D8LQY5"/>
<dbReference type="Proteomes" id="UP000002630">
    <property type="component" value="Linkage Group LG18"/>
</dbReference>
<feature type="compositionally biased region" description="Gly residues" evidence="1">
    <location>
        <begin position="90"/>
        <end position="100"/>
    </location>
</feature>
<feature type="region of interest" description="Disordered" evidence="1">
    <location>
        <begin position="68"/>
        <end position="123"/>
    </location>
</feature>
<protein>
    <submittedName>
        <fullName evidence="2">Uncharacterized protein</fullName>
    </submittedName>
</protein>